<evidence type="ECO:0000256" key="7">
    <source>
        <dbReference type="SAM" id="MobiDB-lite"/>
    </source>
</evidence>
<evidence type="ECO:0000256" key="2">
    <source>
        <dbReference type="ARBA" id="ARBA00022448"/>
    </source>
</evidence>
<dbReference type="PROSITE" id="PS00211">
    <property type="entry name" value="ABC_TRANSPORTER_1"/>
    <property type="match status" value="1"/>
</dbReference>
<sequence length="309" mass="33519">MNTPRRQASSGTTPVLELDRVTLELGDRTILRDTSFTINQGEFIGVLGPNGAGKTTLMRSVLGLVPAAGGTVRVLGQPVVRGNPSIGYMPQTRSALAGRRVRGRDFVAMAADGHRWGLPHADAKARADVDRVLDLVDGSALAARPLSELSGGERQRLLLAQCLLGNPRLLLLDEPLISLDPHHQKTVVELVKRVQQELGIAVLFSAHELNPLLHALDRVLYLGNGVAALGTVDEVITKPVLSRLYGSTIDVMRVNGRIFVMSGDFDVEKHDHEHEDDDHQHGEPHGHGHSHGPKEAHHHASRDGHTHDV</sequence>
<dbReference type="PANTHER" id="PTHR42734:SF5">
    <property type="entry name" value="IRON TRANSPORT SYSTEM ATP-BINDING PROTEIN HI_0361-RELATED"/>
    <property type="match status" value="1"/>
</dbReference>
<dbReference type="InterPro" id="IPR003593">
    <property type="entry name" value="AAA+_ATPase"/>
</dbReference>
<keyword evidence="4" id="KW-0997">Cell inner membrane</keyword>
<keyword evidence="10" id="KW-1185">Reference proteome</keyword>
<feature type="compositionally biased region" description="Basic residues" evidence="7">
    <location>
        <begin position="287"/>
        <end position="300"/>
    </location>
</feature>
<dbReference type="HOGENOM" id="CLU_000604_1_11_4"/>
<dbReference type="Gene3D" id="3.40.50.300">
    <property type="entry name" value="P-loop containing nucleotide triphosphate hydrolases"/>
    <property type="match status" value="1"/>
</dbReference>
<dbReference type="SMART" id="SM00382">
    <property type="entry name" value="AAA"/>
    <property type="match status" value="1"/>
</dbReference>
<dbReference type="RefSeq" id="WP_012399903.1">
    <property type="nucleotide sequence ID" value="NC_010622.1"/>
</dbReference>
<dbReference type="SUPFAM" id="SSF52540">
    <property type="entry name" value="P-loop containing nucleoside triphosphate hydrolases"/>
    <property type="match status" value="1"/>
</dbReference>
<accession>B2JDG1</accession>
<name>B2JDG1_PARP8</name>
<evidence type="ECO:0000259" key="8">
    <source>
        <dbReference type="PROSITE" id="PS50893"/>
    </source>
</evidence>
<dbReference type="OrthoDB" id="5296765at2"/>
<feature type="compositionally biased region" description="Basic and acidic residues" evidence="7">
    <location>
        <begin position="270"/>
        <end position="286"/>
    </location>
</feature>
<evidence type="ECO:0000313" key="10">
    <source>
        <dbReference type="Proteomes" id="UP000001192"/>
    </source>
</evidence>
<keyword evidence="4" id="KW-0472">Membrane</keyword>
<organism evidence="9 10">
    <name type="scientific">Paraburkholderia phymatum (strain DSM 17167 / CIP 108236 / LMG 21445 / STM815)</name>
    <name type="common">Burkholderia phymatum</name>
    <dbReference type="NCBI Taxonomy" id="391038"/>
    <lineage>
        <taxon>Bacteria</taxon>
        <taxon>Pseudomonadati</taxon>
        <taxon>Pseudomonadota</taxon>
        <taxon>Betaproteobacteria</taxon>
        <taxon>Burkholderiales</taxon>
        <taxon>Burkholderiaceae</taxon>
        <taxon>Paraburkholderia</taxon>
    </lineage>
</organism>
<dbReference type="PROSITE" id="PS50893">
    <property type="entry name" value="ABC_TRANSPORTER_2"/>
    <property type="match status" value="1"/>
</dbReference>
<feature type="region of interest" description="Disordered" evidence="7">
    <location>
        <begin position="270"/>
        <end position="309"/>
    </location>
</feature>
<dbReference type="Pfam" id="PF00005">
    <property type="entry name" value="ABC_tran"/>
    <property type="match status" value="1"/>
</dbReference>
<dbReference type="InterPro" id="IPR017871">
    <property type="entry name" value="ABC_transporter-like_CS"/>
</dbReference>
<dbReference type="AlphaFoldDB" id="B2JDG1"/>
<dbReference type="PANTHER" id="PTHR42734">
    <property type="entry name" value="METAL TRANSPORT SYSTEM ATP-BINDING PROTEIN TM_0124-RELATED"/>
    <property type="match status" value="1"/>
</dbReference>
<dbReference type="Proteomes" id="UP000001192">
    <property type="component" value="Chromosome 1"/>
</dbReference>
<dbReference type="InterPro" id="IPR003439">
    <property type="entry name" value="ABC_transporter-like_ATP-bd"/>
</dbReference>
<reference evidence="10" key="1">
    <citation type="journal article" date="2014" name="Stand. Genomic Sci.">
        <title>Complete genome sequence of Burkholderia phymatum STM815(T), a broad host range and efficient nitrogen-fixing symbiont of Mimosa species.</title>
        <authorList>
            <person name="Moulin L."/>
            <person name="Klonowska A."/>
            <person name="Caroline B."/>
            <person name="Booth K."/>
            <person name="Vriezen J.A."/>
            <person name="Melkonian R."/>
            <person name="James E.K."/>
            <person name="Young J.P."/>
            <person name="Bena G."/>
            <person name="Hauser L."/>
            <person name="Land M."/>
            <person name="Kyrpides N."/>
            <person name="Bruce D."/>
            <person name="Chain P."/>
            <person name="Copeland A."/>
            <person name="Pitluck S."/>
            <person name="Woyke T."/>
            <person name="Lizotte-Waniewski M."/>
            <person name="Bristow J."/>
            <person name="Riley M."/>
        </authorList>
    </citation>
    <scope>NUCLEOTIDE SEQUENCE [LARGE SCALE GENOMIC DNA]</scope>
    <source>
        <strain evidence="10">DSM 17167 / CIP 108236 / LMG 21445 / STM815</strain>
    </source>
</reference>
<dbReference type="eggNOG" id="COG1121">
    <property type="taxonomic scope" value="Bacteria"/>
</dbReference>
<gene>
    <name evidence="9" type="ordered locus">Bphy_0486</name>
</gene>
<dbReference type="EMBL" id="CP001043">
    <property type="protein sequence ID" value="ACC69678.1"/>
    <property type="molecule type" value="Genomic_DNA"/>
</dbReference>
<dbReference type="GO" id="GO:0005524">
    <property type="term" value="F:ATP binding"/>
    <property type="evidence" value="ECO:0007669"/>
    <property type="project" value="UniProtKB-KW"/>
</dbReference>
<evidence type="ECO:0000256" key="3">
    <source>
        <dbReference type="ARBA" id="ARBA00022475"/>
    </source>
</evidence>
<keyword evidence="2" id="KW-0813">Transport</keyword>
<dbReference type="CDD" id="cd03235">
    <property type="entry name" value="ABC_Metallic_Cations"/>
    <property type="match status" value="1"/>
</dbReference>
<dbReference type="STRING" id="391038.Bphy_0486"/>
<comment type="similarity">
    <text evidence="1">Belongs to the ABC transporter superfamily.</text>
</comment>
<dbReference type="KEGG" id="bph:Bphy_0486"/>
<keyword evidence="3" id="KW-1003">Cell membrane</keyword>
<evidence type="ECO:0000256" key="6">
    <source>
        <dbReference type="ARBA" id="ARBA00022840"/>
    </source>
</evidence>
<protein>
    <submittedName>
        <fullName evidence="9">ABC transporter related</fullName>
    </submittedName>
</protein>
<feature type="domain" description="ABC transporter" evidence="8">
    <location>
        <begin position="16"/>
        <end position="249"/>
    </location>
</feature>
<dbReference type="InterPro" id="IPR050153">
    <property type="entry name" value="Metal_Ion_Import_ABC"/>
</dbReference>
<keyword evidence="5" id="KW-0547">Nucleotide-binding</keyword>
<proteinExistence type="inferred from homology"/>
<evidence type="ECO:0000313" key="9">
    <source>
        <dbReference type="EMBL" id="ACC69678.1"/>
    </source>
</evidence>
<dbReference type="InterPro" id="IPR027417">
    <property type="entry name" value="P-loop_NTPase"/>
</dbReference>
<evidence type="ECO:0000256" key="1">
    <source>
        <dbReference type="ARBA" id="ARBA00005417"/>
    </source>
</evidence>
<keyword evidence="6" id="KW-0067">ATP-binding</keyword>
<evidence type="ECO:0000256" key="4">
    <source>
        <dbReference type="ARBA" id="ARBA00022519"/>
    </source>
</evidence>
<dbReference type="GO" id="GO:0016887">
    <property type="term" value="F:ATP hydrolysis activity"/>
    <property type="evidence" value="ECO:0007669"/>
    <property type="project" value="InterPro"/>
</dbReference>
<evidence type="ECO:0000256" key="5">
    <source>
        <dbReference type="ARBA" id="ARBA00022741"/>
    </source>
</evidence>